<dbReference type="PRINTS" id="PR00719">
    <property type="entry name" value="LMWPTPASE"/>
</dbReference>
<protein>
    <submittedName>
        <fullName evidence="5">Low molecular weight protein arginine phosphatase</fullName>
    </submittedName>
</protein>
<dbReference type="CDD" id="cd16344">
    <property type="entry name" value="LMWPAP"/>
    <property type="match status" value="1"/>
</dbReference>
<dbReference type="Proteomes" id="UP000657931">
    <property type="component" value="Unassembled WGS sequence"/>
</dbReference>
<dbReference type="SMART" id="SM00226">
    <property type="entry name" value="LMWPc"/>
    <property type="match status" value="1"/>
</dbReference>
<keyword evidence="2" id="KW-0378">Hydrolase</keyword>
<dbReference type="InterPro" id="IPR050438">
    <property type="entry name" value="LMW_PTPase"/>
</dbReference>
<dbReference type="Pfam" id="PF01451">
    <property type="entry name" value="LMWPc"/>
    <property type="match status" value="1"/>
</dbReference>
<evidence type="ECO:0000259" key="4">
    <source>
        <dbReference type="SMART" id="SM00226"/>
    </source>
</evidence>
<dbReference type="InterPro" id="IPR017867">
    <property type="entry name" value="Tyr_phospatase_low_mol_wt"/>
</dbReference>
<evidence type="ECO:0000256" key="3">
    <source>
        <dbReference type="ARBA" id="ARBA00022912"/>
    </source>
</evidence>
<feature type="domain" description="Phosphotyrosine protein phosphatase I" evidence="4">
    <location>
        <begin position="2"/>
        <end position="143"/>
    </location>
</feature>
<name>A0ABR8QT69_9BACI</name>
<dbReference type="RefSeq" id="WP_191816244.1">
    <property type="nucleotide sequence ID" value="NZ_JACSQT010000009.1"/>
</dbReference>
<evidence type="ECO:0000313" key="6">
    <source>
        <dbReference type="Proteomes" id="UP000657931"/>
    </source>
</evidence>
<proteinExistence type="inferred from homology"/>
<dbReference type="Gene3D" id="3.40.50.2300">
    <property type="match status" value="1"/>
</dbReference>
<dbReference type="EMBL" id="JACSQT010000009">
    <property type="protein sequence ID" value="MBD7938731.1"/>
    <property type="molecule type" value="Genomic_DNA"/>
</dbReference>
<evidence type="ECO:0000313" key="5">
    <source>
        <dbReference type="EMBL" id="MBD7938731.1"/>
    </source>
</evidence>
<dbReference type="InterPro" id="IPR023485">
    <property type="entry name" value="Ptyr_pPase"/>
</dbReference>
<evidence type="ECO:0000256" key="2">
    <source>
        <dbReference type="ARBA" id="ARBA00022801"/>
    </source>
</evidence>
<comment type="similarity">
    <text evidence="1">Belongs to the low molecular weight phosphotyrosine protein phosphatase family.</text>
</comment>
<sequence length="150" mass="16653">MAHVLFICTGNTCRSPMAEAILRHINIPDVKVKSAGIYASQGGPASAYTSQVLEEEGISINHQSAQLNEELIQWATHILVMTNGHKQAILSHFPYAKGKVFLIKEFAFDGKQEDIIDPFGGTLQQYKATYNELHGSIKKIADVLKEDKQR</sequence>
<reference evidence="5 6" key="1">
    <citation type="submission" date="2020-08" db="EMBL/GenBank/DDBJ databases">
        <title>A Genomic Blueprint of the Chicken Gut Microbiome.</title>
        <authorList>
            <person name="Gilroy R."/>
            <person name="Ravi A."/>
            <person name="Getino M."/>
            <person name="Pursley I."/>
            <person name="Horton D.L."/>
            <person name="Alikhan N.-F."/>
            <person name="Baker D."/>
            <person name="Gharbi K."/>
            <person name="Hall N."/>
            <person name="Watson M."/>
            <person name="Adriaenssens E.M."/>
            <person name="Foster-Nyarko E."/>
            <person name="Jarju S."/>
            <person name="Secka A."/>
            <person name="Antonio M."/>
            <person name="Oren A."/>
            <person name="Chaudhuri R."/>
            <person name="La Ragione R.M."/>
            <person name="Hildebrand F."/>
            <person name="Pallen M.J."/>
        </authorList>
    </citation>
    <scope>NUCLEOTIDE SEQUENCE [LARGE SCALE GENOMIC DNA]</scope>
    <source>
        <strain evidence="5 6">Sa5YUA1</strain>
    </source>
</reference>
<accession>A0ABR8QT69</accession>
<comment type="caution">
    <text evidence="5">The sequence shown here is derived from an EMBL/GenBank/DDBJ whole genome shotgun (WGS) entry which is preliminary data.</text>
</comment>
<gene>
    <name evidence="5" type="ORF">H9655_16980</name>
</gene>
<organism evidence="5 6">
    <name type="scientific">Cytobacillus stercorigallinarum</name>
    <dbReference type="NCBI Taxonomy" id="2762240"/>
    <lineage>
        <taxon>Bacteria</taxon>
        <taxon>Bacillati</taxon>
        <taxon>Bacillota</taxon>
        <taxon>Bacilli</taxon>
        <taxon>Bacillales</taxon>
        <taxon>Bacillaceae</taxon>
        <taxon>Cytobacillus</taxon>
    </lineage>
</organism>
<dbReference type="SUPFAM" id="SSF52788">
    <property type="entry name" value="Phosphotyrosine protein phosphatases I"/>
    <property type="match status" value="1"/>
</dbReference>
<keyword evidence="3" id="KW-0904">Protein phosphatase</keyword>
<dbReference type="PANTHER" id="PTHR11717:SF31">
    <property type="entry name" value="LOW MOLECULAR WEIGHT PROTEIN-TYROSINE-PHOSPHATASE ETP-RELATED"/>
    <property type="match status" value="1"/>
</dbReference>
<keyword evidence="6" id="KW-1185">Reference proteome</keyword>
<dbReference type="PANTHER" id="PTHR11717">
    <property type="entry name" value="LOW MOLECULAR WEIGHT PROTEIN TYROSINE PHOSPHATASE"/>
    <property type="match status" value="1"/>
</dbReference>
<dbReference type="InterPro" id="IPR036196">
    <property type="entry name" value="Ptyr_pPase_sf"/>
</dbReference>
<evidence type="ECO:0000256" key="1">
    <source>
        <dbReference type="ARBA" id="ARBA00011063"/>
    </source>
</evidence>